<dbReference type="GO" id="GO:0016887">
    <property type="term" value="F:ATP hydrolysis activity"/>
    <property type="evidence" value="ECO:0007669"/>
    <property type="project" value="InterPro"/>
</dbReference>
<dbReference type="STRING" id="133381.A0A2T9ZEH1"/>
<evidence type="ECO:0000313" key="3">
    <source>
        <dbReference type="EMBL" id="PVV02986.1"/>
    </source>
</evidence>
<evidence type="ECO:0000256" key="1">
    <source>
        <dbReference type="SAM" id="MobiDB-lite"/>
    </source>
</evidence>
<evidence type="ECO:0000313" key="4">
    <source>
        <dbReference type="Proteomes" id="UP000245609"/>
    </source>
</evidence>
<feature type="region of interest" description="Disordered" evidence="1">
    <location>
        <begin position="100"/>
        <end position="124"/>
    </location>
</feature>
<dbReference type="OrthoDB" id="429932at2759"/>
<name>A0A2T9ZEH1_9FUNG</name>
<dbReference type="GO" id="GO:0032300">
    <property type="term" value="C:mismatch repair complex"/>
    <property type="evidence" value="ECO:0007669"/>
    <property type="project" value="InterPro"/>
</dbReference>
<proteinExistence type="predicted"/>
<feature type="domain" description="MutL C-terminal dimerisation" evidence="2">
    <location>
        <begin position="188"/>
        <end position="377"/>
    </location>
</feature>
<dbReference type="SMART" id="SM00853">
    <property type="entry name" value="MutL_C"/>
    <property type="match status" value="1"/>
</dbReference>
<feature type="non-terminal residue" evidence="3">
    <location>
        <position position="1"/>
    </location>
</feature>
<dbReference type="EMBL" id="MBFS01000292">
    <property type="protein sequence ID" value="PVV02986.1"/>
    <property type="molecule type" value="Genomic_DNA"/>
</dbReference>
<reference evidence="3 4" key="1">
    <citation type="journal article" date="2018" name="MBio">
        <title>Comparative Genomics Reveals the Core Gene Toolbox for the Fungus-Insect Symbiosis.</title>
        <authorList>
            <person name="Wang Y."/>
            <person name="Stata M."/>
            <person name="Wang W."/>
            <person name="Stajich J.E."/>
            <person name="White M.M."/>
            <person name="Moncalvo J.M."/>
        </authorList>
    </citation>
    <scope>NUCLEOTIDE SEQUENCE [LARGE SCALE GENOMIC DNA]</scope>
    <source>
        <strain evidence="3 4">SC-DP-2</strain>
    </source>
</reference>
<dbReference type="InterPro" id="IPR042120">
    <property type="entry name" value="MutL_C_dimsub"/>
</dbReference>
<protein>
    <recommendedName>
        <fullName evidence="2">MutL C-terminal dimerisation domain-containing protein</fullName>
    </recommendedName>
</protein>
<evidence type="ECO:0000259" key="2">
    <source>
        <dbReference type="SMART" id="SM00853"/>
    </source>
</evidence>
<sequence length="512" mass="58913">NPNRFIIKKKVSFVFLIEWSDFQYDFMVPFDDSVLYIKILKLVGFALVKYLLRHGWISHNQLPKFYSDYFTSQLGTAIQNESYDKTQPLSNNIKSQSLFNAVSSKSPKTRHSTKSTQTENKKISPSKRKATIKDIYHSWSNPVYKNQKAECEDKIPMHKLRYFQKKFITDTKLKKNVSDSILLARSTVVGQLDKKFIICKFHSDSSKEDSNFKNVELVAIDQHAADERVALEELFFLYYCCIVKIAYFQKRLSNSKEAQSLKSDDLSLYLNQMLTQTAKDNAIQGIKALSSPIKLRFDSRSTETILSNISILMSWGFFLNLDDYSSELEQDILASRNYSDSITLKMEGGIHLSSPEIDDNTLDCKYEGVFLLTHVPLPFFGRLNKDLKQSKSILLQILPSVCLWLDSQVRITPENNEFLPFVYSKSSKDSDNNDNKWIDMLKYCPPQLVMLMESIACRNAIKFNDYLDKNQTNSLISKLSKCLQFLRCLSAKLYKKISLEGKSNGAILKGCI</sequence>
<dbReference type="GO" id="GO:0006298">
    <property type="term" value="P:mismatch repair"/>
    <property type="evidence" value="ECO:0007669"/>
    <property type="project" value="InterPro"/>
</dbReference>
<comment type="caution">
    <text evidence="3">The sequence shown here is derived from an EMBL/GenBank/DDBJ whole genome shotgun (WGS) entry which is preliminary data.</text>
</comment>
<dbReference type="Proteomes" id="UP000245609">
    <property type="component" value="Unassembled WGS sequence"/>
</dbReference>
<dbReference type="GO" id="GO:0005524">
    <property type="term" value="F:ATP binding"/>
    <property type="evidence" value="ECO:0007669"/>
    <property type="project" value="InterPro"/>
</dbReference>
<organism evidence="3 4">
    <name type="scientific">Smittium megazygosporum</name>
    <dbReference type="NCBI Taxonomy" id="133381"/>
    <lineage>
        <taxon>Eukaryota</taxon>
        <taxon>Fungi</taxon>
        <taxon>Fungi incertae sedis</taxon>
        <taxon>Zoopagomycota</taxon>
        <taxon>Kickxellomycotina</taxon>
        <taxon>Harpellomycetes</taxon>
        <taxon>Harpellales</taxon>
        <taxon>Legeriomycetaceae</taxon>
        <taxon>Smittium</taxon>
    </lineage>
</organism>
<dbReference type="AlphaFoldDB" id="A0A2T9ZEH1"/>
<dbReference type="PANTHER" id="PTHR10073">
    <property type="entry name" value="DNA MISMATCH REPAIR PROTEIN MLH, PMS, MUTL"/>
    <property type="match status" value="1"/>
</dbReference>
<dbReference type="GO" id="GO:0140664">
    <property type="term" value="F:ATP-dependent DNA damage sensor activity"/>
    <property type="evidence" value="ECO:0007669"/>
    <property type="project" value="InterPro"/>
</dbReference>
<dbReference type="InterPro" id="IPR038973">
    <property type="entry name" value="MutL/Mlh/Pms-like"/>
</dbReference>
<dbReference type="PANTHER" id="PTHR10073:SF47">
    <property type="entry name" value="DNA MISMATCH REPAIR PROTEIN MLH3"/>
    <property type="match status" value="1"/>
</dbReference>
<accession>A0A2T9ZEH1</accession>
<gene>
    <name evidence="3" type="ORF">BB560_002545</name>
</gene>
<dbReference type="InterPro" id="IPR014790">
    <property type="entry name" value="MutL_C"/>
</dbReference>
<keyword evidence="4" id="KW-1185">Reference proteome</keyword>
<dbReference type="Gene3D" id="3.30.1540.20">
    <property type="entry name" value="MutL, C-terminal domain, dimerisation subdomain"/>
    <property type="match status" value="1"/>
</dbReference>